<keyword evidence="2" id="KW-0813">Transport</keyword>
<dbReference type="Pfam" id="PF00085">
    <property type="entry name" value="Thioredoxin"/>
    <property type="match status" value="1"/>
</dbReference>
<keyword evidence="6" id="KW-0256">Endoplasmic reticulum</keyword>
<keyword evidence="7" id="KW-0249">Electron transport</keyword>
<dbReference type="InterPro" id="IPR052454">
    <property type="entry name" value="TMX_domain-containing"/>
</dbReference>
<accession>A0A7R8UYS1</accession>
<reference evidence="16 17" key="1">
    <citation type="submission" date="2020-11" db="EMBL/GenBank/DDBJ databases">
        <authorList>
            <person name="Wallbank WR R."/>
            <person name="Pardo Diaz C."/>
            <person name="Kozak K."/>
            <person name="Martin S."/>
            <person name="Jiggins C."/>
            <person name="Moest M."/>
            <person name="Warren A I."/>
            <person name="Generalovic N T."/>
            <person name="Byers J.R.P. K."/>
            <person name="Montejo-Kovacevich G."/>
            <person name="Yen C E."/>
        </authorList>
    </citation>
    <scope>NUCLEOTIDE SEQUENCE [LARGE SCALE GENOMIC DNA]</scope>
</reference>
<dbReference type="PROSITE" id="PS51257">
    <property type="entry name" value="PROKAR_LIPOPROTEIN"/>
    <property type="match status" value="1"/>
</dbReference>
<dbReference type="GO" id="GO:0005789">
    <property type="term" value="C:endoplasmic reticulum membrane"/>
    <property type="evidence" value="ECO:0007669"/>
    <property type="project" value="UniProtKB-SubCell"/>
</dbReference>
<keyword evidence="5 14" id="KW-0732">Signal</keyword>
<evidence type="ECO:0000256" key="9">
    <source>
        <dbReference type="ARBA" id="ARBA00023136"/>
    </source>
</evidence>
<dbReference type="OrthoDB" id="7869097at2759"/>
<evidence type="ECO:0000256" key="2">
    <source>
        <dbReference type="ARBA" id="ARBA00022448"/>
    </source>
</evidence>
<feature type="transmembrane region" description="Helical" evidence="13">
    <location>
        <begin position="173"/>
        <end position="199"/>
    </location>
</feature>
<proteinExistence type="predicted"/>
<dbReference type="Proteomes" id="UP000594454">
    <property type="component" value="Chromosome 4"/>
</dbReference>
<dbReference type="Gene3D" id="3.40.30.10">
    <property type="entry name" value="Glutaredoxin"/>
    <property type="match status" value="1"/>
</dbReference>
<evidence type="ECO:0000313" key="16">
    <source>
        <dbReference type="EMBL" id="CAD7089487.1"/>
    </source>
</evidence>
<evidence type="ECO:0000256" key="4">
    <source>
        <dbReference type="ARBA" id="ARBA00022692"/>
    </source>
</evidence>
<evidence type="ECO:0000313" key="17">
    <source>
        <dbReference type="Proteomes" id="UP000594454"/>
    </source>
</evidence>
<evidence type="ECO:0000256" key="6">
    <source>
        <dbReference type="ARBA" id="ARBA00022824"/>
    </source>
</evidence>
<organism evidence="16 17">
    <name type="scientific">Hermetia illucens</name>
    <name type="common">Black soldier fly</name>
    <dbReference type="NCBI Taxonomy" id="343691"/>
    <lineage>
        <taxon>Eukaryota</taxon>
        <taxon>Metazoa</taxon>
        <taxon>Ecdysozoa</taxon>
        <taxon>Arthropoda</taxon>
        <taxon>Hexapoda</taxon>
        <taxon>Insecta</taxon>
        <taxon>Pterygota</taxon>
        <taxon>Neoptera</taxon>
        <taxon>Endopterygota</taxon>
        <taxon>Diptera</taxon>
        <taxon>Brachycera</taxon>
        <taxon>Stratiomyomorpha</taxon>
        <taxon>Stratiomyidae</taxon>
        <taxon>Hermetiinae</taxon>
        <taxon>Hermetia</taxon>
    </lineage>
</organism>
<dbReference type="AlphaFoldDB" id="A0A7R8UYS1"/>
<feature type="compositionally biased region" description="Basic and acidic residues" evidence="12">
    <location>
        <begin position="266"/>
        <end position="283"/>
    </location>
</feature>
<keyword evidence="8 13" id="KW-1133">Transmembrane helix</keyword>
<keyword evidence="11" id="KW-0676">Redox-active center</keyword>
<evidence type="ECO:0000256" key="8">
    <source>
        <dbReference type="ARBA" id="ARBA00022989"/>
    </source>
</evidence>
<evidence type="ECO:0000256" key="14">
    <source>
        <dbReference type="SAM" id="SignalP"/>
    </source>
</evidence>
<dbReference type="InParanoid" id="A0A7R8UYS1"/>
<feature type="compositionally biased region" description="Basic residues" evidence="12">
    <location>
        <begin position="287"/>
        <end position="296"/>
    </location>
</feature>
<keyword evidence="3" id="KW-0597">Phosphoprotein</keyword>
<evidence type="ECO:0000256" key="3">
    <source>
        <dbReference type="ARBA" id="ARBA00022553"/>
    </source>
</evidence>
<evidence type="ECO:0000256" key="12">
    <source>
        <dbReference type="SAM" id="MobiDB-lite"/>
    </source>
</evidence>
<comment type="subcellular location">
    <subcellularLocation>
        <location evidence="1">Endoplasmic reticulum membrane</location>
        <topology evidence="1">Single-pass type I membrane protein</topology>
    </subcellularLocation>
</comment>
<dbReference type="InterPro" id="IPR036249">
    <property type="entry name" value="Thioredoxin-like_sf"/>
</dbReference>
<protein>
    <recommendedName>
        <fullName evidence="15">Thioredoxin domain-containing protein</fullName>
    </recommendedName>
</protein>
<dbReference type="InterPro" id="IPR017937">
    <property type="entry name" value="Thioredoxin_CS"/>
</dbReference>
<dbReference type="FunCoup" id="A0A7R8UYS1">
    <property type="interactions" value="989"/>
</dbReference>
<feature type="compositionally biased region" description="Acidic residues" evidence="12">
    <location>
        <begin position="225"/>
        <end position="249"/>
    </location>
</feature>
<evidence type="ECO:0000256" key="7">
    <source>
        <dbReference type="ARBA" id="ARBA00022982"/>
    </source>
</evidence>
<evidence type="ECO:0000256" key="11">
    <source>
        <dbReference type="ARBA" id="ARBA00023284"/>
    </source>
</evidence>
<sequence>MTKIVIVATCLLFASCVLSQRINGLVELDEDNWRLMLEGEWMVEFFAPWCPACKTLAPTWESYAQQLQKVGVGRVDVTKSPALSGRFFVTALPTIFHVSNGEFRQYRGPRDLESLIRFVVDGKWKSIEPVSSWKNPASLQMSLLSQFFKLSHLLKDINTRLHDDYGLPTWGSYALFAIATIFLGAILGLMLVCVVDFLYPPKTHRQSFAEVKQKELTEGSGAIEDIADDELEDEAGNAAKEEEEGDSTSEGERNSGSDNDDENNEKEESEKSGDNEDNNDKESSPQVRKRKTRKAD</sequence>
<dbReference type="OMA" id="VWNDFSK"/>
<gene>
    <name evidence="16" type="ORF">HERILL_LOCUS12029</name>
</gene>
<keyword evidence="10" id="KW-1015">Disulfide bond</keyword>
<feature type="region of interest" description="Disordered" evidence="12">
    <location>
        <begin position="219"/>
        <end position="296"/>
    </location>
</feature>
<feature type="domain" description="Thioredoxin" evidence="15">
    <location>
        <begin position="7"/>
        <end position="125"/>
    </location>
</feature>
<dbReference type="EMBL" id="LR899012">
    <property type="protein sequence ID" value="CAD7089487.1"/>
    <property type="molecule type" value="Genomic_DNA"/>
</dbReference>
<feature type="signal peptide" evidence="14">
    <location>
        <begin position="1"/>
        <end position="19"/>
    </location>
</feature>
<dbReference type="PANTHER" id="PTHR46107">
    <property type="entry name" value="DUMPY: SHORTER THAN WILD-TYPE"/>
    <property type="match status" value="1"/>
</dbReference>
<keyword evidence="9 13" id="KW-0472">Membrane</keyword>
<keyword evidence="4 13" id="KW-0812">Transmembrane</keyword>
<dbReference type="PANTHER" id="PTHR46107:SF3">
    <property type="entry name" value="THIOREDOXIN DOMAIN-CONTAINING PROTEIN"/>
    <property type="match status" value="1"/>
</dbReference>
<evidence type="ECO:0000256" key="5">
    <source>
        <dbReference type="ARBA" id="ARBA00022729"/>
    </source>
</evidence>
<evidence type="ECO:0000256" key="1">
    <source>
        <dbReference type="ARBA" id="ARBA00004115"/>
    </source>
</evidence>
<dbReference type="InterPro" id="IPR013766">
    <property type="entry name" value="Thioredoxin_domain"/>
</dbReference>
<dbReference type="GO" id="GO:0015036">
    <property type="term" value="F:disulfide oxidoreductase activity"/>
    <property type="evidence" value="ECO:0007669"/>
    <property type="project" value="TreeGrafter"/>
</dbReference>
<dbReference type="SUPFAM" id="SSF52833">
    <property type="entry name" value="Thioredoxin-like"/>
    <property type="match status" value="1"/>
</dbReference>
<name>A0A7R8UYS1_HERIL</name>
<evidence type="ECO:0000256" key="13">
    <source>
        <dbReference type="SAM" id="Phobius"/>
    </source>
</evidence>
<keyword evidence="17" id="KW-1185">Reference proteome</keyword>
<feature type="chain" id="PRO_5031069518" description="Thioredoxin domain-containing protein" evidence="14">
    <location>
        <begin position="20"/>
        <end position="296"/>
    </location>
</feature>
<evidence type="ECO:0000259" key="15">
    <source>
        <dbReference type="PROSITE" id="PS51352"/>
    </source>
</evidence>
<evidence type="ECO:0000256" key="10">
    <source>
        <dbReference type="ARBA" id="ARBA00023157"/>
    </source>
</evidence>
<dbReference type="PROSITE" id="PS00194">
    <property type="entry name" value="THIOREDOXIN_1"/>
    <property type="match status" value="1"/>
</dbReference>
<dbReference type="PROSITE" id="PS51352">
    <property type="entry name" value="THIOREDOXIN_2"/>
    <property type="match status" value="1"/>
</dbReference>